<dbReference type="SUPFAM" id="SSF55003">
    <property type="entry name" value="PAP/Archaeal CCA-adding enzyme, C-terminal domain"/>
    <property type="match status" value="1"/>
</dbReference>
<dbReference type="Gene3D" id="3.30.460.10">
    <property type="entry name" value="Beta Polymerase, domain 2"/>
    <property type="match status" value="1"/>
</dbReference>
<dbReference type="PANTHER" id="PTHR45675">
    <property type="entry name" value="MYB TRANSCRIPTION FACTOR-RELATED-RELATED"/>
    <property type="match status" value="1"/>
</dbReference>
<dbReference type="GO" id="GO:0003700">
    <property type="term" value="F:DNA-binding transcription factor activity"/>
    <property type="evidence" value="ECO:0007669"/>
    <property type="project" value="InterPro"/>
</dbReference>
<dbReference type="FunFam" id="1.10.10.60:FF:000107">
    <property type="entry name" value="MYB transcription factor"/>
    <property type="match status" value="1"/>
</dbReference>
<evidence type="ECO:0000256" key="7">
    <source>
        <dbReference type="ARBA" id="ARBA00023125"/>
    </source>
</evidence>
<evidence type="ECO:0000259" key="11">
    <source>
        <dbReference type="PROSITE" id="PS50090"/>
    </source>
</evidence>
<keyword evidence="4" id="KW-0547">Nucleotide-binding</keyword>
<evidence type="ECO:0000256" key="3">
    <source>
        <dbReference type="ARBA" id="ARBA00022737"/>
    </source>
</evidence>
<dbReference type="InterPro" id="IPR017930">
    <property type="entry name" value="Myb_dom"/>
</dbReference>
<keyword evidence="9" id="KW-0539">Nucleus</keyword>
<keyword evidence="14" id="KW-1185">Reference proteome</keyword>
<evidence type="ECO:0000256" key="1">
    <source>
        <dbReference type="ARBA" id="ARBA00004123"/>
    </source>
</evidence>
<dbReference type="GO" id="GO:0031123">
    <property type="term" value="P:RNA 3'-end processing"/>
    <property type="evidence" value="ECO:0007669"/>
    <property type="project" value="InterPro"/>
</dbReference>
<dbReference type="EMBL" id="CP097510">
    <property type="protein sequence ID" value="URE31324.1"/>
    <property type="molecule type" value="Genomic_DNA"/>
</dbReference>
<dbReference type="Pfam" id="PF00249">
    <property type="entry name" value="Myb_DNA-binding"/>
    <property type="match status" value="2"/>
</dbReference>
<dbReference type="Proteomes" id="UP001055439">
    <property type="component" value="Chromosome 8"/>
</dbReference>
<evidence type="ECO:0000256" key="5">
    <source>
        <dbReference type="ARBA" id="ARBA00022840"/>
    </source>
</evidence>
<evidence type="ECO:0000259" key="12">
    <source>
        <dbReference type="PROSITE" id="PS51294"/>
    </source>
</evidence>
<dbReference type="InterPro" id="IPR043519">
    <property type="entry name" value="NT_sf"/>
</dbReference>
<dbReference type="InterPro" id="IPR044676">
    <property type="entry name" value="EOBI/EOBII-like_plant"/>
</dbReference>
<feature type="domain" description="Myb-like" evidence="11">
    <location>
        <begin position="18"/>
        <end position="70"/>
    </location>
</feature>
<gene>
    <name evidence="13" type="ORF">MUK42_02593</name>
</gene>
<dbReference type="PROSITE" id="PS50090">
    <property type="entry name" value="MYB_LIKE"/>
    <property type="match status" value="2"/>
</dbReference>
<evidence type="ECO:0000256" key="6">
    <source>
        <dbReference type="ARBA" id="ARBA00023015"/>
    </source>
</evidence>
<dbReference type="SMART" id="SM00717">
    <property type="entry name" value="SANT"/>
    <property type="match status" value="2"/>
</dbReference>
<evidence type="ECO:0000256" key="2">
    <source>
        <dbReference type="ARBA" id="ARBA00022679"/>
    </source>
</evidence>
<dbReference type="GO" id="GO:0043565">
    <property type="term" value="F:sequence-specific DNA binding"/>
    <property type="evidence" value="ECO:0007669"/>
    <property type="project" value="InterPro"/>
</dbReference>
<evidence type="ECO:0000313" key="14">
    <source>
        <dbReference type="Proteomes" id="UP001055439"/>
    </source>
</evidence>
<dbReference type="CDD" id="cd00167">
    <property type="entry name" value="SANT"/>
    <property type="match status" value="2"/>
</dbReference>
<dbReference type="GO" id="GO:0016779">
    <property type="term" value="F:nucleotidyltransferase activity"/>
    <property type="evidence" value="ECO:0007669"/>
    <property type="project" value="InterPro"/>
</dbReference>
<dbReference type="CDD" id="cd05402">
    <property type="entry name" value="NT_PAP_TUTase"/>
    <property type="match status" value="1"/>
</dbReference>
<dbReference type="FunFam" id="1.10.10.60:FF:000011">
    <property type="entry name" value="Myb transcription factor"/>
    <property type="match status" value="1"/>
</dbReference>
<reference evidence="13" key="1">
    <citation type="submission" date="2022-05" db="EMBL/GenBank/DDBJ databases">
        <title>The Musa troglodytarum L. genome provides insights into the mechanism of non-climacteric behaviour and enrichment of carotenoids.</title>
        <authorList>
            <person name="Wang J."/>
        </authorList>
    </citation>
    <scope>NUCLEOTIDE SEQUENCE</scope>
    <source>
        <tissue evidence="13">Leaf</tissue>
    </source>
</reference>
<feature type="domain" description="HTH myb-type" evidence="12">
    <location>
        <begin position="71"/>
        <end position="125"/>
    </location>
</feature>
<organism evidence="13 14">
    <name type="scientific">Musa troglodytarum</name>
    <name type="common">fe'i banana</name>
    <dbReference type="NCBI Taxonomy" id="320322"/>
    <lineage>
        <taxon>Eukaryota</taxon>
        <taxon>Viridiplantae</taxon>
        <taxon>Streptophyta</taxon>
        <taxon>Embryophyta</taxon>
        <taxon>Tracheophyta</taxon>
        <taxon>Spermatophyta</taxon>
        <taxon>Magnoliopsida</taxon>
        <taxon>Liliopsida</taxon>
        <taxon>Zingiberales</taxon>
        <taxon>Musaceae</taxon>
        <taxon>Musa</taxon>
    </lineage>
</organism>
<evidence type="ECO:0000256" key="4">
    <source>
        <dbReference type="ARBA" id="ARBA00022741"/>
    </source>
</evidence>
<evidence type="ECO:0000256" key="9">
    <source>
        <dbReference type="ARBA" id="ARBA00023242"/>
    </source>
</evidence>
<protein>
    <submittedName>
        <fullName evidence="13">Poly(A) polymerase predicted RNA binding domain</fullName>
    </submittedName>
</protein>
<keyword evidence="5" id="KW-0067">ATP-binding</keyword>
<dbReference type="InterPro" id="IPR001005">
    <property type="entry name" value="SANT/Myb"/>
</dbReference>
<keyword evidence="3" id="KW-0677">Repeat</keyword>
<dbReference type="GO" id="GO:0003723">
    <property type="term" value="F:RNA binding"/>
    <property type="evidence" value="ECO:0007669"/>
    <property type="project" value="InterPro"/>
</dbReference>
<keyword evidence="2" id="KW-0808">Transferase</keyword>
<keyword evidence="6" id="KW-0805">Transcription regulation</keyword>
<dbReference type="InterPro" id="IPR048840">
    <property type="entry name" value="PolA_pol_NTPase"/>
</dbReference>
<dbReference type="PROSITE" id="PS51294">
    <property type="entry name" value="HTH_MYB"/>
    <property type="match status" value="2"/>
</dbReference>
<dbReference type="InterPro" id="IPR011068">
    <property type="entry name" value="NuclTrfase_I-like_C"/>
</dbReference>
<comment type="subcellular location">
    <subcellularLocation>
        <location evidence="1">Nucleus</location>
    </subcellularLocation>
</comment>
<keyword evidence="7" id="KW-0238">DNA-binding</keyword>
<dbReference type="GO" id="GO:0005634">
    <property type="term" value="C:nucleus"/>
    <property type="evidence" value="ECO:0007669"/>
    <property type="project" value="UniProtKB-SubCell"/>
</dbReference>
<keyword evidence="8" id="KW-0804">Transcription</keyword>
<dbReference type="OrthoDB" id="412748at2759"/>
<dbReference type="PANTHER" id="PTHR45675:SF1">
    <property type="entry name" value="MYB TRANSCRIPTION FACTOR-RELATED"/>
    <property type="match status" value="1"/>
</dbReference>
<accession>A0A9E7KY64</accession>
<feature type="domain" description="HTH myb-type" evidence="12">
    <location>
        <begin position="18"/>
        <end position="70"/>
    </location>
</feature>
<name>A0A9E7KY64_9LILI</name>
<dbReference type="SUPFAM" id="SSF81301">
    <property type="entry name" value="Nucleotidyltransferase"/>
    <property type="match status" value="1"/>
</dbReference>
<feature type="domain" description="Myb-like" evidence="11">
    <location>
        <begin position="71"/>
        <end position="121"/>
    </location>
</feature>
<dbReference type="Gene3D" id="1.10.10.60">
    <property type="entry name" value="Homeodomain-like"/>
    <property type="match status" value="2"/>
</dbReference>
<dbReference type="SUPFAM" id="SSF46689">
    <property type="entry name" value="Homeodomain-like"/>
    <property type="match status" value="1"/>
</dbReference>
<dbReference type="AlphaFoldDB" id="A0A9E7KY64"/>
<evidence type="ECO:0000256" key="8">
    <source>
        <dbReference type="ARBA" id="ARBA00023163"/>
    </source>
</evidence>
<proteinExistence type="predicted"/>
<dbReference type="Pfam" id="PF20750">
    <property type="entry name" value="PAP_NTPase"/>
    <property type="match status" value="1"/>
</dbReference>
<evidence type="ECO:0000256" key="10">
    <source>
        <dbReference type="SAM" id="MobiDB-lite"/>
    </source>
</evidence>
<feature type="region of interest" description="Disordered" evidence="10">
    <location>
        <begin position="171"/>
        <end position="200"/>
    </location>
</feature>
<sequence length="666" mass="74674">MGLDGRARCSATPTRELEMDLRKGPWTVEEDLLLMNYIGSHGEGKWNSLARCAGLRRTGKSCRLRWLNYLRPDVRRGNITPEEQLLILELHSRWGNRWSKIAQRLPGRTDNEIKNYWRTRVQKHARHLRCDVNSKQFKDVMRHLWMPRLVERIRAASGSSATCVHQNVAAPSTREWPAEGSVELGQAKTSPDDSEMQLSSASESGDCFANSMQGCENGSDDWFQEADFTDCWPQPLPSPGVCADDLGSLDLDDSRSLSSWSASSHSPPSIIAIRCPPAPIPTVRFMAYALPGERRITVPPPPPPVCLVDPGTLILPPPPPVAYLVPLGAVFVQNPVLVPRNHSLVSPPVILRLNPAFLMQMDEQRTRSLLQFMAQEGLEPSPEEEMRRNTAIDQLKQIVLAWIKKVAWQRHLPKDVIADASATVLTYGSYGLGVHGPESDIDALCVGPYFVTLEEDFFIVLHSMLESQTEISEIHCVKSAKVPLMRFKFNGISIDFPYARLPAISVPEILLTADNDDELQEWVGWVKSRIRGLLLKLEMVQEYCDPNPTENVDHNITEPNIIFYWGLSPKGNTFINIGSLKKDFMKSINTDQFADDNHTHCKLALLIVQYSQLPKSLRLDAGSAKGSKPCGKILDNNYLQKPVDSQYLPQYFVGYVANEQHRAAAG</sequence>
<dbReference type="GO" id="GO:0005524">
    <property type="term" value="F:ATP binding"/>
    <property type="evidence" value="ECO:0007669"/>
    <property type="project" value="UniProtKB-KW"/>
</dbReference>
<evidence type="ECO:0000313" key="13">
    <source>
        <dbReference type="EMBL" id="URE31324.1"/>
    </source>
</evidence>
<dbReference type="InterPro" id="IPR009057">
    <property type="entry name" value="Homeodomain-like_sf"/>
</dbReference>